<dbReference type="PANTHER" id="PTHR11669:SF8">
    <property type="entry name" value="DNA POLYMERASE III SUBUNIT DELTA"/>
    <property type="match status" value="1"/>
</dbReference>
<dbReference type="GeneID" id="82202717"/>
<dbReference type="Proteomes" id="UP000186341">
    <property type="component" value="Unassembled WGS sequence"/>
</dbReference>
<dbReference type="Gene3D" id="3.40.50.300">
    <property type="entry name" value="P-loop containing nucleotide triphosphate hydrolases"/>
    <property type="match status" value="1"/>
</dbReference>
<dbReference type="InterPro" id="IPR027417">
    <property type="entry name" value="P-loop_NTPase"/>
</dbReference>
<accession>A0A1U7NGB4</accession>
<dbReference type="Pfam" id="PF13177">
    <property type="entry name" value="DNA_pol3_delta2"/>
    <property type="match status" value="1"/>
</dbReference>
<reference evidence="1 2" key="1">
    <citation type="submission" date="2016-11" db="EMBL/GenBank/DDBJ databases">
        <title>Description of two novel members of the family Erysipelotrichaceae: Ileibacterium lipovorans gen. nov., sp. nov. and Dubosiella newyorkensis, gen. nov., sp. nov.</title>
        <authorList>
            <person name="Cox L.M."/>
            <person name="Sohn J."/>
            <person name="Tyrrell K.L."/>
            <person name="Citron D.M."/>
            <person name="Lawson P.A."/>
            <person name="Patel N.B."/>
            <person name="Iizumi T."/>
            <person name="Perez-Perez G.I."/>
            <person name="Goldstein E.J."/>
            <person name="Blaser M.J."/>
        </authorList>
    </citation>
    <scope>NUCLEOTIDE SEQUENCE [LARGE SCALE GENOMIC DNA]</scope>
    <source>
        <strain evidence="1 2">NYU-BL-A3</strain>
    </source>
</reference>
<dbReference type="GO" id="GO:0006261">
    <property type="term" value="P:DNA-templated DNA replication"/>
    <property type="evidence" value="ECO:0007669"/>
    <property type="project" value="TreeGrafter"/>
</dbReference>
<protein>
    <recommendedName>
        <fullName evidence="3">DNA polymerase III subunit delta</fullName>
    </recommendedName>
</protein>
<dbReference type="PANTHER" id="PTHR11669">
    <property type="entry name" value="REPLICATION FACTOR C / DNA POLYMERASE III GAMMA-TAU SUBUNIT"/>
    <property type="match status" value="1"/>
</dbReference>
<dbReference type="RefSeq" id="WP_075819215.1">
    <property type="nucleotide sequence ID" value="NZ_MPJW01000119.1"/>
</dbReference>
<gene>
    <name evidence="1" type="ORF">BO222_05775</name>
</gene>
<keyword evidence="2" id="KW-1185">Reference proteome</keyword>
<dbReference type="SUPFAM" id="SSF52540">
    <property type="entry name" value="P-loop containing nucleoside triphosphate hydrolases"/>
    <property type="match status" value="1"/>
</dbReference>
<evidence type="ECO:0008006" key="3">
    <source>
        <dbReference type="Google" id="ProtNLM"/>
    </source>
</evidence>
<organism evidence="1 2">
    <name type="scientific">Ileibacterium valens</name>
    <dbReference type="NCBI Taxonomy" id="1862668"/>
    <lineage>
        <taxon>Bacteria</taxon>
        <taxon>Bacillati</taxon>
        <taxon>Bacillota</taxon>
        <taxon>Erysipelotrichia</taxon>
        <taxon>Erysipelotrichales</taxon>
        <taxon>Erysipelotrichaceae</taxon>
        <taxon>Ileibacterium</taxon>
    </lineage>
</organism>
<comment type="caution">
    <text evidence="1">The sequence shown here is derived from an EMBL/GenBank/DDBJ whole genome shotgun (WGS) entry which is preliminary data.</text>
</comment>
<dbReference type="AlphaFoldDB" id="A0A1U7NGB4"/>
<evidence type="ECO:0000313" key="2">
    <source>
        <dbReference type="Proteomes" id="UP000186341"/>
    </source>
</evidence>
<dbReference type="OrthoDB" id="9810148at2"/>
<evidence type="ECO:0000313" key="1">
    <source>
        <dbReference type="EMBL" id="OLU40010.1"/>
    </source>
</evidence>
<name>A0A1U7NGB4_9FIRM</name>
<dbReference type="InterPro" id="IPR050238">
    <property type="entry name" value="DNA_Rep/Repair_Clamp_Loader"/>
</dbReference>
<dbReference type="EMBL" id="MPJW01000119">
    <property type="protein sequence ID" value="OLU40010.1"/>
    <property type="molecule type" value="Genomic_DNA"/>
</dbReference>
<proteinExistence type="predicted"/>
<sequence length="339" mass="39337">MNKEEFRKNQPVAYRVLSHALKSNSLSHAYLLSGAQGAPLSQCALLLAQSVLCENPDEDGLACQKCTSCQQVERQEHPDFFKIGRDSLMAQKPLRRKDIEAYWKNGGTLELPEIKFENYTIKKDQIARLQDFFSKSSSSEKGRRVYILEDYDRATVQASNSLLKFLEEPPEDVIGILTSHHLSNILDTIQSRTQIISLRPAGRKIRQEQILELIDDEKGAALLADHGFDQQDTARILRENRLFEMQEVAEKFLEMKGAHKAIYYLQHEIFPFKNKEFNRMDFQLFLYWISFLSFERKDLSLKKKLDTQTTCLKILDQLKTPADAALLLDRFCFYMHEIF</sequence>